<comment type="similarity">
    <text evidence="2">Belongs to the NADH:flavin oxidoreductase/NADH oxidase family.</text>
</comment>
<dbReference type="GO" id="GO:0005829">
    <property type="term" value="C:cytosol"/>
    <property type="evidence" value="ECO:0007669"/>
    <property type="project" value="UniProtKB-ARBA"/>
</dbReference>
<dbReference type="RefSeq" id="WP_143915166.1">
    <property type="nucleotide sequence ID" value="NZ_CANMWY010000033.1"/>
</dbReference>
<dbReference type="InterPro" id="IPR001155">
    <property type="entry name" value="OxRdtase_FMN_N"/>
</dbReference>
<dbReference type="PANTHER" id="PTHR22893:SF91">
    <property type="entry name" value="NADPH DEHYDROGENASE 2-RELATED"/>
    <property type="match status" value="1"/>
</dbReference>
<dbReference type="OrthoDB" id="9772736at2"/>
<dbReference type="GO" id="GO:0016628">
    <property type="term" value="F:oxidoreductase activity, acting on the CH-CH group of donors, NAD or NADP as acceptor"/>
    <property type="evidence" value="ECO:0007669"/>
    <property type="project" value="UniProtKB-ARBA"/>
</dbReference>
<evidence type="ECO:0000256" key="3">
    <source>
        <dbReference type="ARBA" id="ARBA00023002"/>
    </source>
</evidence>
<dbReference type="Proteomes" id="UP000318833">
    <property type="component" value="Unassembled WGS sequence"/>
</dbReference>
<accession>A0A554VRF6</accession>
<evidence type="ECO:0000256" key="2">
    <source>
        <dbReference type="ARBA" id="ARBA00005979"/>
    </source>
</evidence>
<dbReference type="SUPFAM" id="SSF51395">
    <property type="entry name" value="FMN-linked oxidoreductases"/>
    <property type="match status" value="1"/>
</dbReference>
<organism evidence="5 6">
    <name type="scientific">Aquimarina algiphila</name>
    <dbReference type="NCBI Taxonomy" id="2047982"/>
    <lineage>
        <taxon>Bacteria</taxon>
        <taxon>Pseudomonadati</taxon>
        <taxon>Bacteroidota</taxon>
        <taxon>Flavobacteriia</taxon>
        <taxon>Flavobacteriales</taxon>
        <taxon>Flavobacteriaceae</taxon>
        <taxon>Aquimarina</taxon>
    </lineage>
</organism>
<name>A0A554VRF6_9FLAO</name>
<feature type="domain" description="NADH:flavin oxidoreductase/NADH oxidase N-terminal" evidence="4">
    <location>
        <begin position="11"/>
        <end position="337"/>
    </location>
</feature>
<comment type="caution">
    <text evidence="5">The sequence shown here is derived from an EMBL/GenBank/DDBJ whole genome shotgun (WGS) entry which is preliminary data.</text>
</comment>
<evidence type="ECO:0000313" key="6">
    <source>
        <dbReference type="Proteomes" id="UP000318833"/>
    </source>
</evidence>
<proteinExistence type="inferred from homology"/>
<sequence>MTVLDKYITQNITLKNRVVMAPMTRSRANNKKGLATDLMAQYYEQRATAGLIITEGVSISKQAIGYINVPGIYSEEQTISWKNVTEKVHQKGGKIFAQLWHVGRISHPDLLDGNLPLAPSQINPNSECYTHSGFKGTVTPKEMTPQEIKNTILDFQKATENAIKAGFDGIEIHAANGYLFHQFFAKCANTRTDQYGGSIENRARILFDALDAIQQKIPSSKIGVRLSPDFKTWFGIQTDDETTQLFEYITTKLNNYNLAYLHIGGYVEADDSNPTQSILDTAKHYRKLYKGTYIINRGFTKKLANDAIEQNLADLISFGEPFISNPDLVKRFELNTPLQKADQSTFYSTGEKGYTDYPFLENTI</sequence>
<dbReference type="AlphaFoldDB" id="A0A554VRF6"/>
<keyword evidence="3" id="KW-0560">Oxidoreductase</keyword>
<evidence type="ECO:0000313" key="5">
    <source>
        <dbReference type="EMBL" id="TSE11242.1"/>
    </source>
</evidence>
<gene>
    <name evidence="5" type="ORF">FOF46_01035</name>
</gene>
<reference evidence="5 6" key="1">
    <citation type="submission" date="2019-07" db="EMBL/GenBank/DDBJ databases">
        <title>The draft genome sequence of Aquimarina algiphila M91.</title>
        <authorList>
            <person name="Meng X."/>
        </authorList>
    </citation>
    <scope>NUCLEOTIDE SEQUENCE [LARGE SCALE GENOMIC DNA]</scope>
    <source>
        <strain evidence="5 6">M91</strain>
    </source>
</reference>
<keyword evidence="6" id="KW-1185">Reference proteome</keyword>
<dbReference type="FunFam" id="3.20.20.70:FF:000059">
    <property type="entry name" value="N-ethylmaleimide reductase, FMN-linked"/>
    <property type="match status" value="1"/>
</dbReference>
<dbReference type="InterPro" id="IPR045247">
    <property type="entry name" value="Oye-like"/>
</dbReference>
<dbReference type="InterPro" id="IPR013785">
    <property type="entry name" value="Aldolase_TIM"/>
</dbReference>
<evidence type="ECO:0000259" key="4">
    <source>
        <dbReference type="Pfam" id="PF00724"/>
    </source>
</evidence>
<dbReference type="Gene3D" id="3.20.20.70">
    <property type="entry name" value="Aldolase class I"/>
    <property type="match status" value="1"/>
</dbReference>
<dbReference type="PANTHER" id="PTHR22893">
    <property type="entry name" value="NADH OXIDOREDUCTASE-RELATED"/>
    <property type="match status" value="1"/>
</dbReference>
<comment type="cofactor">
    <cofactor evidence="1">
        <name>FMN</name>
        <dbReference type="ChEBI" id="CHEBI:58210"/>
    </cofactor>
</comment>
<protein>
    <submittedName>
        <fullName evidence="5">Alkene reductase</fullName>
    </submittedName>
</protein>
<evidence type="ECO:0000256" key="1">
    <source>
        <dbReference type="ARBA" id="ARBA00001917"/>
    </source>
</evidence>
<dbReference type="GO" id="GO:0010181">
    <property type="term" value="F:FMN binding"/>
    <property type="evidence" value="ECO:0007669"/>
    <property type="project" value="InterPro"/>
</dbReference>
<dbReference type="EMBL" id="VLNR01000002">
    <property type="protein sequence ID" value="TSE11242.1"/>
    <property type="molecule type" value="Genomic_DNA"/>
</dbReference>
<dbReference type="CDD" id="cd02933">
    <property type="entry name" value="OYE_like_FMN"/>
    <property type="match status" value="1"/>
</dbReference>
<dbReference type="Pfam" id="PF00724">
    <property type="entry name" value="Oxidored_FMN"/>
    <property type="match status" value="1"/>
</dbReference>